<dbReference type="FunFam" id="3.40.50.720:FF:000022">
    <property type="entry name" value="Cinnamyl alcohol dehydrogenase"/>
    <property type="match status" value="1"/>
</dbReference>
<name>A0A8S2D288_9BILA</name>
<evidence type="ECO:0000256" key="4">
    <source>
        <dbReference type="ARBA" id="ARBA00023002"/>
    </source>
</evidence>
<dbReference type="SMART" id="SM00829">
    <property type="entry name" value="PKS_ER"/>
    <property type="match status" value="1"/>
</dbReference>
<proteinExistence type="inferred from homology"/>
<dbReference type="Pfam" id="PF00107">
    <property type="entry name" value="ADH_zinc_N"/>
    <property type="match status" value="1"/>
</dbReference>
<evidence type="ECO:0000256" key="2">
    <source>
        <dbReference type="ARBA" id="ARBA00022723"/>
    </source>
</evidence>
<dbReference type="SUPFAM" id="SSF50129">
    <property type="entry name" value="GroES-like"/>
    <property type="match status" value="1"/>
</dbReference>
<dbReference type="InterPro" id="IPR013154">
    <property type="entry name" value="ADH-like_N"/>
</dbReference>
<accession>A0A8S2D288</accession>
<dbReference type="InterPro" id="IPR047109">
    <property type="entry name" value="CAD-like"/>
</dbReference>
<evidence type="ECO:0000313" key="7">
    <source>
        <dbReference type="EMBL" id="CAF0795925.1"/>
    </source>
</evidence>
<dbReference type="InterPro" id="IPR036291">
    <property type="entry name" value="NAD(P)-bd_dom_sf"/>
</dbReference>
<dbReference type="Gene3D" id="3.40.50.720">
    <property type="entry name" value="NAD(P)-binding Rossmann-like Domain"/>
    <property type="match status" value="1"/>
</dbReference>
<dbReference type="EMBL" id="CAJOBA010001146">
    <property type="protein sequence ID" value="CAF3578970.1"/>
    <property type="molecule type" value="Genomic_DNA"/>
</dbReference>
<dbReference type="Proteomes" id="UP000682733">
    <property type="component" value="Unassembled WGS sequence"/>
</dbReference>
<keyword evidence="2 5" id="KW-0479">Metal-binding</keyword>
<evidence type="ECO:0000259" key="6">
    <source>
        <dbReference type="SMART" id="SM00829"/>
    </source>
</evidence>
<evidence type="ECO:0000256" key="5">
    <source>
        <dbReference type="RuleBase" id="RU361277"/>
    </source>
</evidence>
<reference evidence="7" key="1">
    <citation type="submission" date="2021-02" db="EMBL/GenBank/DDBJ databases">
        <authorList>
            <person name="Nowell W R."/>
        </authorList>
    </citation>
    <scope>NUCLEOTIDE SEQUENCE</scope>
</reference>
<evidence type="ECO:0000313" key="9">
    <source>
        <dbReference type="Proteomes" id="UP000677228"/>
    </source>
</evidence>
<dbReference type="AlphaFoldDB" id="A0A8S2D288"/>
<feature type="domain" description="Enoyl reductase (ER)" evidence="6">
    <location>
        <begin position="579"/>
        <end position="911"/>
    </location>
</feature>
<dbReference type="Proteomes" id="UP000677228">
    <property type="component" value="Unassembled WGS sequence"/>
</dbReference>
<dbReference type="SUPFAM" id="SSF51735">
    <property type="entry name" value="NAD(P)-binding Rossmann-fold domains"/>
    <property type="match status" value="1"/>
</dbReference>
<dbReference type="InterPro" id="IPR013149">
    <property type="entry name" value="ADH-like_C"/>
</dbReference>
<comment type="caution">
    <text evidence="7">The sequence shown here is derived from an EMBL/GenBank/DDBJ whole genome shotgun (WGS) entry which is preliminary data.</text>
</comment>
<dbReference type="InterPro" id="IPR002328">
    <property type="entry name" value="ADH_Zn_CS"/>
</dbReference>
<comment type="similarity">
    <text evidence="5">Belongs to the zinc-containing alcohol dehydrogenase family.</text>
</comment>
<dbReference type="PANTHER" id="PTHR42683">
    <property type="entry name" value="ALDEHYDE REDUCTASE"/>
    <property type="match status" value="1"/>
</dbReference>
<comment type="cofactor">
    <cofactor evidence="1 5">
        <name>Zn(2+)</name>
        <dbReference type="ChEBI" id="CHEBI:29105"/>
    </cofactor>
</comment>
<dbReference type="GO" id="GO:0016616">
    <property type="term" value="F:oxidoreductase activity, acting on the CH-OH group of donors, NAD or NADP as acceptor"/>
    <property type="evidence" value="ECO:0007669"/>
    <property type="project" value="InterPro"/>
</dbReference>
<dbReference type="PROSITE" id="PS00059">
    <property type="entry name" value="ADH_ZINC"/>
    <property type="match status" value="1"/>
</dbReference>
<dbReference type="InterPro" id="IPR020843">
    <property type="entry name" value="ER"/>
</dbReference>
<dbReference type="Pfam" id="PF08240">
    <property type="entry name" value="ADH_N"/>
    <property type="match status" value="1"/>
</dbReference>
<keyword evidence="4" id="KW-0560">Oxidoreductase</keyword>
<evidence type="ECO:0000313" key="8">
    <source>
        <dbReference type="EMBL" id="CAF3578970.1"/>
    </source>
</evidence>
<evidence type="ECO:0000256" key="1">
    <source>
        <dbReference type="ARBA" id="ARBA00001947"/>
    </source>
</evidence>
<dbReference type="GO" id="GO:0008270">
    <property type="term" value="F:zinc ion binding"/>
    <property type="evidence" value="ECO:0007669"/>
    <property type="project" value="InterPro"/>
</dbReference>
<protein>
    <recommendedName>
        <fullName evidence="6">Enoyl reductase (ER) domain-containing protein</fullName>
    </recommendedName>
</protein>
<dbReference type="InterPro" id="IPR011032">
    <property type="entry name" value="GroES-like_sf"/>
</dbReference>
<keyword evidence="3 5" id="KW-0862">Zinc</keyword>
<gene>
    <name evidence="7" type="ORF">OVA965_LOCUS4384</name>
    <name evidence="8" type="ORF">TMI583_LOCUS4382</name>
</gene>
<dbReference type="CDD" id="cd05283">
    <property type="entry name" value="CAD1"/>
    <property type="match status" value="1"/>
</dbReference>
<evidence type="ECO:0000256" key="3">
    <source>
        <dbReference type="ARBA" id="ARBA00022833"/>
    </source>
</evidence>
<dbReference type="EMBL" id="CAJNOK010001146">
    <property type="protein sequence ID" value="CAF0795925.1"/>
    <property type="molecule type" value="Genomic_DNA"/>
</dbReference>
<dbReference type="Gene3D" id="3.90.180.10">
    <property type="entry name" value="Medium-chain alcohol dehydrogenases, catalytic domain"/>
    <property type="match status" value="1"/>
</dbReference>
<organism evidence="7 9">
    <name type="scientific">Didymodactylos carnosus</name>
    <dbReference type="NCBI Taxonomy" id="1234261"/>
    <lineage>
        <taxon>Eukaryota</taxon>
        <taxon>Metazoa</taxon>
        <taxon>Spiralia</taxon>
        <taxon>Gnathifera</taxon>
        <taxon>Rotifera</taxon>
        <taxon>Eurotatoria</taxon>
        <taxon>Bdelloidea</taxon>
        <taxon>Philodinida</taxon>
        <taxon>Philodinidae</taxon>
        <taxon>Didymodactylos</taxon>
    </lineage>
</organism>
<sequence length="921" mass="103782">MLFGCWPSKDKPDRDLLLGPIVLQLQELMTNNMVIRGSNGKSTMFNVRLQLAVFDLPACDACQTSTFDINRSVIGLVVAHIYKYSSWMEYKNEYIKQKQYYKAMVCHKTAEYLMGSTDTQWYINGIEDLGPTAYELMNDGEKPYDWKQLGDRYFTTEKYIIALTCYLFCEDRNLDKIILEQAQSSKLSLSTALLYYTTVYKRLRGNNPRVLSKNNGVQCNNTFYNICMVLSKRNNPHIRPFITSAIKIYDVHNLFKNTDLFKYHLLIVNELWKTNNDSGQNDRLVNGGVHILLPFDNLSTESIRNLTALNQPLLIKSNIEVYNELKSSTYKSCPETMQVLLNSNNYFLQQLKQLFYQCLGRLQLLEVQQLEYRSKMYLIQVMIFKLENNSVQSLQSAHDALLSHPYESVMDTDITPPINILNLTFLRRIERLLMLKKYERAIMKRTANTNPLEAAYSYIDLIMAVTGSRTLYAHIGSQSSFQARRSRGGCRTNTSTKLAASTVRSKVEDEKCEIIINGRDMKIAKPGNLYTGTARNIVHAAYGLDGTGFHLKDYEFDTLLQKKSMGFRNTTAYAVSETGGKFALYNFERRQPAADDVLVRIHYCGICHTDIHVVNNDFGMSQYPVVPGHEIVGVVEKVGDKVKKFKVGDLVGIGTQVDSCRQCKPCNKDLEQYCEKGSSLTYASTEQDKVTRTQGGYSNLITVKEHFVCKVPKNLKPEEIGPLMCAGITTYSPLKKHNVGKDSKVAIVGLGGLGHMGVKFAVALGADVTVISTSESKRQDALRMGAKHFVISKDPEQFESVQNTFNLILDTVSAEHDVGALLNLLAFEGVYCIVGIPAKPLEIPVFALLKKPLVVCGSGVGGMKETQEMLDFCGQKQITCEVELISPATPEILAKAYERTLKADVKYRFVIDCQKTFAEAS</sequence>